<evidence type="ECO:0000313" key="8">
    <source>
        <dbReference type="EMBL" id="KRX08593.1"/>
    </source>
</evidence>
<dbReference type="PIRSF" id="PIRSF015947">
    <property type="entry name" value="26S_Psome_Rpn2"/>
    <property type="match status" value="1"/>
</dbReference>
<name>A0A0V0R292_PSEPJ</name>
<dbReference type="GO" id="GO:0034515">
    <property type="term" value="C:proteasome storage granule"/>
    <property type="evidence" value="ECO:0007669"/>
    <property type="project" value="TreeGrafter"/>
</dbReference>
<dbReference type="InterPro" id="IPR016024">
    <property type="entry name" value="ARM-type_fold"/>
</dbReference>
<dbReference type="Gene3D" id="1.25.10.10">
    <property type="entry name" value="Leucine-rich Repeat Variant"/>
    <property type="match status" value="1"/>
</dbReference>
<gene>
    <name evidence="8" type="ORF">PPERSA_01846</name>
</gene>
<feature type="compositionally biased region" description="Basic and acidic residues" evidence="5">
    <location>
        <begin position="829"/>
        <end position="841"/>
    </location>
</feature>
<dbReference type="FunCoup" id="A0A0V0R292">
    <property type="interactions" value="605"/>
</dbReference>
<keyword evidence="9" id="KW-1185">Reference proteome</keyword>
<sequence>MSQAFLNSASSFIQLLKENDQQLNIIGLQKLLPLIDTHWQEISEYLDLIEEFYENENFPERKLAAFIASKIYYNLQEEKESLDYALKSGEFFNIEDNSQYTECLVNTCITNYMNAKQQNYDELEKDLDNDVGPEYEQIVDHMFKKSIDTNNLKDAIGLAIECRREDVITKILEIDLTKNPNNNELLQYLFQVSVDIIKNRKFRIEILKLITQYYSRKQLTGQDYLNLCLCYFQYDDYEKVAQILNNLISSTDSQDLLIAYQIANEISENENQYFINRVISAFPIENDNPEVNEDRQRLVRILNGEVRKRLNQIFLQTKNYTDPALLTKLKDLTNQRQSIQVGGVSFANGILNAGTNDQSFLEKNMEWLQNNKFWNKFSMVAALGVIHKGSQKDYKKIFEDFLPGSTTKLQQGKNPNSNGGALYGLGLMHEGSKNPELMNYFKSILSNGEYIQNETIVHGCALGMGLVGLASEDANIQTDLSNILSTSQSVSAEAASISIGIVMAGSGKQDVIEELLNFAEETDKDKIARGCALAVAMILFGQEQAADSIIKTLLTSQNNIFRYGGCMALGMAYIGTGNDLAIKKLLNLAVIDVSDDVRRQAVISLAFVMFKVPEEYIKMVKLLSNSYSPHVRYGTALGLGIVCAGTGNAEAYELLEPLLTDNSTPFVRQAAYLGTAMLFQLSNKNNEPKLEKFIKTLEDCLSKKSDDPIVKLGAYLSYSILQSGGQNQVIKLASQSGFPKLGACIGMLAFSHFWHWYPLVHFYTLALQPSAIIGVNEKFRIPKNFEFKSNVKPILTDYVPHAKKEDDKKTEKKSTVSLSITNRAKARAQIKDSQKEGDASRVDNSSLKRVTSKLKSDSKRQELEALNQKKQTEKMELEEQAIKEKEKEATSQKYTNPSRVLEKYKKHIQFLPGRYQPIIKERKSGIIFLKDTQPGDEEEYIGDDILVAQQEQNKNKQNENKNDGTDDGPDVEPPEDFIFSMEEQQK</sequence>
<dbReference type="EMBL" id="LDAU01000061">
    <property type="protein sequence ID" value="KRX08593.1"/>
    <property type="molecule type" value="Genomic_DNA"/>
</dbReference>
<feature type="region of interest" description="Disordered" evidence="5">
    <location>
        <begin position="948"/>
        <end position="986"/>
    </location>
</feature>
<feature type="compositionally biased region" description="Basic and acidic residues" evidence="5">
    <location>
        <begin position="870"/>
        <end position="890"/>
    </location>
</feature>
<dbReference type="Proteomes" id="UP000054937">
    <property type="component" value="Unassembled WGS sequence"/>
</dbReference>
<dbReference type="InterPro" id="IPR048570">
    <property type="entry name" value="PSMD1_RPN2_N"/>
</dbReference>
<dbReference type="OrthoDB" id="261572at2759"/>
<feature type="region of interest" description="Disordered" evidence="5">
    <location>
        <begin position="825"/>
        <end position="894"/>
    </location>
</feature>
<dbReference type="InParanoid" id="A0A0V0R292"/>
<evidence type="ECO:0000256" key="4">
    <source>
        <dbReference type="PIRNR" id="PIRNR015947"/>
    </source>
</evidence>
<dbReference type="GO" id="GO:0008540">
    <property type="term" value="C:proteasome regulatory particle, base subcomplex"/>
    <property type="evidence" value="ECO:0007669"/>
    <property type="project" value="UniProtKB-UniRule"/>
</dbReference>
<dbReference type="InterPro" id="IPR016642">
    <property type="entry name" value="26S_Psome_Rpn2"/>
</dbReference>
<feature type="compositionally biased region" description="Basic and acidic residues" evidence="5">
    <location>
        <begin position="854"/>
        <end position="863"/>
    </location>
</feature>
<reference evidence="8 9" key="1">
    <citation type="journal article" date="2015" name="Sci. Rep.">
        <title>Genome of the facultative scuticociliatosis pathogen Pseudocohnilembus persalinus provides insight into its virulence through horizontal gene transfer.</title>
        <authorList>
            <person name="Xiong J."/>
            <person name="Wang G."/>
            <person name="Cheng J."/>
            <person name="Tian M."/>
            <person name="Pan X."/>
            <person name="Warren A."/>
            <person name="Jiang C."/>
            <person name="Yuan D."/>
            <person name="Miao W."/>
        </authorList>
    </citation>
    <scope>NUCLEOTIDE SEQUENCE [LARGE SCALE GENOMIC DNA]</scope>
    <source>
        <strain evidence="8">36N120E</strain>
    </source>
</reference>
<evidence type="ECO:0000259" key="7">
    <source>
        <dbReference type="Pfam" id="PF21505"/>
    </source>
</evidence>
<feature type="domain" description="26S proteasome regulatory subunit RPN2 C-terminal" evidence="6">
    <location>
        <begin position="771"/>
        <end position="941"/>
    </location>
</feature>
<evidence type="ECO:0000313" key="9">
    <source>
        <dbReference type="Proteomes" id="UP000054937"/>
    </source>
</evidence>
<evidence type="ECO:0000259" key="6">
    <source>
        <dbReference type="Pfam" id="PF18004"/>
    </source>
</evidence>
<dbReference type="OMA" id="IMFGRQE"/>
<protein>
    <submittedName>
        <fullName evidence="8">Armadillo-type fold</fullName>
    </submittedName>
</protein>
<feature type="compositionally biased region" description="Basic and acidic residues" evidence="5">
    <location>
        <begin position="953"/>
        <end position="964"/>
    </location>
</feature>
<dbReference type="AlphaFoldDB" id="A0A0V0R292"/>
<dbReference type="Pfam" id="PF21505">
    <property type="entry name" value="RPN2_N"/>
    <property type="match status" value="1"/>
</dbReference>
<comment type="caution">
    <text evidence="8">The sequence shown here is derived from an EMBL/GenBank/DDBJ whole genome shotgun (WGS) entry which is preliminary data.</text>
</comment>
<proteinExistence type="inferred from homology"/>
<dbReference type="GO" id="GO:0030234">
    <property type="term" value="F:enzyme regulator activity"/>
    <property type="evidence" value="ECO:0007669"/>
    <property type="project" value="UniProtKB-UniRule"/>
</dbReference>
<evidence type="ECO:0000256" key="3">
    <source>
        <dbReference type="ARBA" id="ARBA00022942"/>
    </source>
</evidence>
<dbReference type="Pfam" id="PF01851">
    <property type="entry name" value="PC_rep"/>
    <property type="match status" value="2"/>
</dbReference>
<dbReference type="InterPro" id="IPR002015">
    <property type="entry name" value="Proteasome/cyclosome_rpt"/>
</dbReference>
<dbReference type="SUPFAM" id="SSF48371">
    <property type="entry name" value="ARM repeat"/>
    <property type="match status" value="1"/>
</dbReference>
<dbReference type="PANTHER" id="PTHR10943">
    <property type="entry name" value="26S PROTEASOME NON-ATPASE REGULATORY SUBUNIT"/>
    <property type="match status" value="1"/>
</dbReference>
<evidence type="ECO:0000256" key="5">
    <source>
        <dbReference type="SAM" id="MobiDB-lite"/>
    </source>
</evidence>
<keyword evidence="3 4" id="KW-0647">Proteasome</keyword>
<dbReference type="InterPro" id="IPR040623">
    <property type="entry name" value="RPN2_C"/>
</dbReference>
<evidence type="ECO:0000256" key="2">
    <source>
        <dbReference type="ARBA" id="ARBA00022737"/>
    </source>
</evidence>
<dbReference type="Pfam" id="PF18004">
    <property type="entry name" value="RPN2_C"/>
    <property type="match status" value="1"/>
</dbReference>
<keyword evidence="2" id="KW-0677">Repeat</keyword>
<organism evidence="8 9">
    <name type="scientific">Pseudocohnilembus persalinus</name>
    <name type="common">Ciliate</name>
    <dbReference type="NCBI Taxonomy" id="266149"/>
    <lineage>
        <taxon>Eukaryota</taxon>
        <taxon>Sar</taxon>
        <taxon>Alveolata</taxon>
        <taxon>Ciliophora</taxon>
        <taxon>Intramacronucleata</taxon>
        <taxon>Oligohymenophorea</taxon>
        <taxon>Scuticociliatia</taxon>
        <taxon>Philasterida</taxon>
        <taxon>Pseudocohnilembidae</taxon>
        <taxon>Pseudocohnilembus</taxon>
    </lineage>
</organism>
<evidence type="ECO:0000256" key="1">
    <source>
        <dbReference type="ARBA" id="ARBA00006308"/>
    </source>
</evidence>
<dbReference type="InterPro" id="IPR011989">
    <property type="entry name" value="ARM-like"/>
</dbReference>
<feature type="domain" description="26S proteasome non-ATPase regulatory subunit 1/RPN2 N-terminal" evidence="7">
    <location>
        <begin position="8"/>
        <end position="319"/>
    </location>
</feature>
<feature type="compositionally biased region" description="Acidic residues" evidence="5">
    <location>
        <begin position="965"/>
        <end position="975"/>
    </location>
</feature>
<comment type="similarity">
    <text evidence="1 4">Belongs to the proteasome subunit S1 family.</text>
</comment>
<dbReference type="GO" id="GO:0043161">
    <property type="term" value="P:proteasome-mediated ubiquitin-dependent protein catabolic process"/>
    <property type="evidence" value="ECO:0007669"/>
    <property type="project" value="TreeGrafter"/>
</dbReference>
<accession>A0A0V0R292</accession>
<dbReference type="PANTHER" id="PTHR10943:SF2">
    <property type="entry name" value="26S PROTEASOME NON-ATPASE REGULATORY SUBUNIT 1"/>
    <property type="match status" value="1"/>
</dbReference>
<dbReference type="GO" id="GO:0005634">
    <property type="term" value="C:nucleus"/>
    <property type="evidence" value="ECO:0007669"/>
    <property type="project" value="TreeGrafter"/>
</dbReference>
<dbReference type="GO" id="GO:0042176">
    <property type="term" value="P:regulation of protein catabolic process"/>
    <property type="evidence" value="ECO:0007669"/>
    <property type="project" value="UniProtKB-UniRule"/>
</dbReference>